<keyword evidence="6" id="KW-1133">Transmembrane helix</keyword>
<dbReference type="Pfam" id="PF23106">
    <property type="entry name" value="EGF_Teneurin"/>
    <property type="match status" value="1"/>
</dbReference>
<dbReference type="AlphaFoldDB" id="A0A8S1RCR5"/>
<dbReference type="GO" id="GO:0012505">
    <property type="term" value="C:endomembrane system"/>
    <property type="evidence" value="ECO:0007669"/>
    <property type="project" value="TreeGrafter"/>
</dbReference>
<feature type="transmembrane region" description="Helical" evidence="6">
    <location>
        <begin position="305"/>
        <end position="329"/>
    </location>
</feature>
<keyword evidence="6" id="KW-0812">Transmembrane</keyword>
<feature type="domain" description="RING-type" evidence="8">
    <location>
        <begin position="356"/>
        <end position="401"/>
    </location>
</feature>
<keyword evidence="3" id="KW-0862">Zinc</keyword>
<comment type="caution">
    <text evidence="9">The sequence shown here is derived from an EMBL/GenBank/DDBJ whole genome shotgun (WGS) entry which is preliminary data.</text>
</comment>
<dbReference type="GO" id="GO:0043161">
    <property type="term" value="P:proteasome-mediated ubiquitin-dependent protein catabolic process"/>
    <property type="evidence" value="ECO:0007669"/>
    <property type="project" value="TreeGrafter"/>
</dbReference>
<dbReference type="FunFam" id="2.10.25.10:FF:000001">
    <property type="entry name" value="Tenascin C"/>
    <property type="match status" value="1"/>
</dbReference>
<gene>
    <name evidence="9" type="ORF">PSON_ATCC_30995.1.T1530097</name>
</gene>
<dbReference type="InterPro" id="IPR050731">
    <property type="entry name" value="HRD1_E3_ubiq-ligases"/>
</dbReference>
<sequence>MIRILIVIIHFQTIITLQLLEIDINQDVTIFNMTQKRLNQTIQLKIIKEEKFRYLLIELFVKLKSKSNSKLVLLQAYGQAPQYDLKAQKKRILCDKYDANGLQLSKKYHYLQLQLDQNSNLESYLTILTNKTLSYKLVFTASNIELCPNNCSNRGQCAQGKCQCEQGFIDEDCSQFAKFFLPQKQFTISISKLQYIYTIFNTTSDYRLRLTFDSKNQAESKINIQMLISQHHNLPCNFNHNYNHTVLDQKMVEIKLLYDNYLQSNVSNKFPQNFLIIKLESQEDINYKIKIDFQTNYFEKKEESVTIIIVVSFISFLIIIIILIFIYCFRRQNNRSQNKYQHKNPQQSDIQRDTECSICQETIQITQESLENCVKTDCEHIFHNECLNQWLNYQQTCPICREILM</sequence>
<feature type="chain" id="PRO_5035867289" description="RING-type domain-containing protein" evidence="7">
    <location>
        <begin position="17"/>
        <end position="405"/>
    </location>
</feature>
<keyword evidence="10" id="KW-1185">Reference proteome</keyword>
<feature type="signal peptide" evidence="7">
    <location>
        <begin position="1"/>
        <end position="16"/>
    </location>
</feature>
<dbReference type="Pfam" id="PF13639">
    <property type="entry name" value="zf-RING_2"/>
    <property type="match status" value="1"/>
</dbReference>
<organism evidence="9 10">
    <name type="scientific">Paramecium sonneborni</name>
    <dbReference type="NCBI Taxonomy" id="65129"/>
    <lineage>
        <taxon>Eukaryota</taxon>
        <taxon>Sar</taxon>
        <taxon>Alveolata</taxon>
        <taxon>Ciliophora</taxon>
        <taxon>Intramacronucleata</taxon>
        <taxon>Oligohymenophorea</taxon>
        <taxon>Peniculida</taxon>
        <taxon>Parameciidae</taxon>
        <taxon>Paramecium</taxon>
    </lineage>
</organism>
<keyword evidence="6" id="KW-0472">Membrane</keyword>
<evidence type="ECO:0000259" key="8">
    <source>
        <dbReference type="PROSITE" id="PS50089"/>
    </source>
</evidence>
<accession>A0A8S1RCR5</accession>
<dbReference type="SMART" id="SM00184">
    <property type="entry name" value="RING"/>
    <property type="match status" value="1"/>
</dbReference>
<evidence type="ECO:0000256" key="4">
    <source>
        <dbReference type="ARBA" id="ARBA00023180"/>
    </source>
</evidence>
<evidence type="ECO:0000256" key="2">
    <source>
        <dbReference type="ARBA" id="ARBA00022771"/>
    </source>
</evidence>
<keyword evidence="4" id="KW-0325">Glycoprotein</keyword>
<evidence type="ECO:0000256" key="1">
    <source>
        <dbReference type="ARBA" id="ARBA00022723"/>
    </source>
</evidence>
<keyword evidence="2 5" id="KW-0863">Zinc-finger</keyword>
<dbReference type="GO" id="GO:0061630">
    <property type="term" value="F:ubiquitin protein ligase activity"/>
    <property type="evidence" value="ECO:0007669"/>
    <property type="project" value="TreeGrafter"/>
</dbReference>
<dbReference type="PROSITE" id="PS01186">
    <property type="entry name" value="EGF_2"/>
    <property type="match status" value="1"/>
</dbReference>
<evidence type="ECO:0000256" key="6">
    <source>
        <dbReference type="SAM" id="Phobius"/>
    </source>
</evidence>
<dbReference type="PANTHER" id="PTHR22763">
    <property type="entry name" value="RING ZINC FINGER PROTEIN"/>
    <property type="match status" value="1"/>
</dbReference>
<dbReference type="GO" id="GO:0008270">
    <property type="term" value="F:zinc ion binding"/>
    <property type="evidence" value="ECO:0007669"/>
    <property type="project" value="UniProtKB-KW"/>
</dbReference>
<reference evidence="9" key="1">
    <citation type="submission" date="2021-01" db="EMBL/GenBank/DDBJ databases">
        <authorList>
            <consortium name="Genoscope - CEA"/>
            <person name="William W."/>
        </authorList>
    </citation>
    <scope>NUCLEOTIDE SEQUENCE</scope>
</reference>
<proteinExistence type="predicted"/>
<dbReference type="PROSITE" id="PS50089">
    <property type="entry name" value="ZF_RING_2"/>
    <property type="match status" value="1"/>
</dbReference>
<evidence type="ECO:0000256" key="3">
    <source>
        <dbReference type="ARBA" id="ARBA00022833"/>
    </source>
</evidence>
<dbReference type="InterPro" id="IPR000742">
    <property type="entry name" value="EGF"/>
</dbReference>
<protein>
    <recommendedName>
        <fullName evidence="8">RING-type domain-containing protein</fullName>
    </recommendedName>
</protein>
<evidence type="ECO:0000313" key="10">
    <source>
        <dbReference type="Proteomes" id="UP000692954"/>
    </source>
</evidence>
<dbReference type="Proteomes" id="UP000692954">
    <property type="component" value="Unassembled WGS sequence"/>
</dbReference>
<name>A0A8S1RCR5_9CILI</name>
<dbReference type="PANTHER" id="PTHR22763:SF192">
    <property type="entry name" value="RING-TYPE DOMAIN-CONTAINING PROTEIN"/>
    <property type="match status" value="1"/>
</dbReference>
<keyword evidence="7" id="KW-0732">Signal</keyword>
<evidence type="ECO:0000256" key="5">
    <source>
        <dbReference type="PROSITE-ProRule" id="PRU00175"/>
    </source>
</evidence>
<evidence type="ECO:0000313" key="9">
    <source>
        <dbReference type="EMBL" id="CAD8124760.1"/>
    </source>
</evidence>
<dbReference type="OrthoDB" id="5823472at2759"/>
<evidence type="ECO:0000256" key="7">
    <source>
        <dbReference type="SAM" id="SignalP"/>
    </source>
</evidence>
<dbReference type="InterPro" id="IPR001841">
    <property type="entry name" value="Znf_RING"/>
</dbReference>
<keyword evidence="1" id="KW-0479">Metal-binding</keyword>
<dbReference type="EMBL" id="CAJJDN010000153">
    <property type="protein sequence ID" value="CAD8124760.1"/>
    <property type="molecule type" value="Genomic_DNA"/>
</dbReference>